<dbReference type="InterPro" id="IPR016047">
    <property type="entry name" value="M23ase_b-sheet_dom"/>
</dbReference>
<evidence type="ECO:0000256" key="1">
    <source>
        <dbReference type="SAM" id="MobiDB-lite"/>
    </source>
</evidence>
<feature type="region of interest" description="Disordered" evidence="1">
    <location>
        <begin position="565"/>
        <end position="624"/>
    </location>
</feature>
<proteinExistence type="predicted"/>
<gene>
    <name evidence="3" type="ORF">LQ567_14425</name>
</gene>
<evidence type="ECO:0000313" key="4">
    <source>
        <dbReference type="Proteomes" id="UP001199816"/>
    </source>
</evidence>
<dbReference type="Pfam" id="PF01551">
    <property type="entry name" value="Peptidase_M23"/>
    <property type="match status" value="1"/>
</dbReference>
<dbReference type="SUPFAM" id="SSF51261">
    <property type="entry name" value="Duplicated hybrid motif"/>
    <property type="match status" value="1"/>
</dbReference>
<dbReference type="InterPro" id="IPR011055">
    <property type="entry name" value="Dup_hybrid_motif"/>
</dbReference>
<dbReference type="PANTHER" id="PTHR21666">
    <property type="entry name" value="PEPTIDASE-RELATED"/>
    <property type="match status" value="1"/>
</dbReference>
<dbReference type="CDD" id="cd12797">
    <property type="entry name" value="M23_peptidase"/>
    <property type="match status" value="1"/>
</dbReference>
<name>A0ABS8PSW4_9BACT</name>
<dbReference type="RefSeq" id="WP_231005227.1">
    <property type="nucleotide sequence ID" value="NZ_JAJNEC010000005.1"/>
</dbReference>
<dbReference type="Gene3D" id="2.60.40.10">
    <property type="entry name" value="Immunoglobulins"/>
    <property type="match status" value="1"/>
</dbReference>
<sequence>MAKHFILSILLLAGFFSHAQLYKKPVYPQNYFRWPTLLNPDIVANMGELRPNHWHMGLDVRTNQKVNQQVVAAADGYIAFVGIEPLSWGRWIIINHPNGLSTLYGHLNDFRPDLEAYVTDHQYEEESWETHLNIPPGKFPVKKGDFISYSGTTGGSQGPHVHWEVIDTKSGRRLNPDLFGTPFNDIYPPSIVKLVMYDRNNSTYDQYPVSVPVHRSGSSYTVPGGQLQTAFNNLSFAIQAYDTWNSAGNRDGIYSARLFLDDREISSFYIDSIGYNSTRYMNCQVDYKMKANGGAWVQHISKLPGDRGGVYYDLGWNNNTIRVKDTSEHDIQILVSDTRGNTATLAFKLKNNGATPPAVKSYEWLPNRLNRIFKYDFEAYLPMFVLYDKMNSGYTRLSSGGGSSISARHKLGENDIPAHSDFEVRIKPEKSIAPENRDRIVIKRTGSGSTVKKASWNGEWVSALFRDFGTFEAFVDNTPPSINALGSGAVVDLSRSSRIAFTPTDNFGIADFRAEIDGRWIRFTNDKGRTYLYYFDEKVPPGEHTLAVTVTDIAGNKTERSWKFRRGGGSVADEPVRERPKTSTKKTASGKHTVTKKQSSTRSKTAAKTASGKTTKKATGKKKK</sequence>
<dbReference type="PANTHER" id="PTHR21666:SF270">
    <property type="entry name" value="MUREIN HYDROLASE ACTIVATOR ENVC"/>
    <property type="match status" value="1"/>
</dbReference>
<feature type="domain" description="M23ase beta-sheet core" evidence="2">
    <location>
        <begin position="55"/>
        <end position="111"/>
    </location>
</feature>
<evidence type="ECO:0000259" key="2">
    <source>
        <dbReference type="Pfam" id="PF01551"/>
    </source>
</evidence>
<dbReference type="Gene3D" id="2.70.70.10">
    <property type="entry name" value="Glucose Permease (Domain IIA)"/>
    <property type="match status" value="1"/>
</dbReference>
<dbReference type="Proteomes" id="UP001199816">
    <property type="component" value="Unassembled WGS sequence"/>
</dbReference>
<keyword evidence="4" id="KW-1185">Reference proteome</keyword>
<dbReference type="InterPro" id="IPR013783">
    <property type="entry name" value="Ig-like_fold"/>
</dbReference>
<reference evidence="3 4" key="1">
    <citation type="submission" date="2021-11" db="EMBL/GenBank/DDBJ databases">
        <title>Genomic of Niabella pedocola.</title>
        <authorList>
            <person name="Wu T."/>
        </authorList>
    </citation>
    <scope>NUCLEOTIDE SEQUENCE [LARGE SCALE GENOMIC DNA]</scope>
    <source>
        <strain evidence="3 4">JCM 31011</strain>
    </source>
</reference>
<comment type="caution">
    <text evidence="3">The sequence shown here is derived from an EMBL/GenBank/DDBJ whole genome shotgun (WGS) entry which is preliminary data.</text>
</comment>
<dbReference type="EMBL" id="JAJNEC010000005">
    <property type="protein sequence ID" value="MCD2423970.1"/>
    <property type="molecule type" value="Genomic_DNA"/>
</dbReference>
<feature type="compositionally biased region" description="Low complexity" evidence="1">
    <location>
        <begin position="596"/>
        <end position="613"/>
    </location>
</feature>
<feature type="compositionally biased region" description="Basic residues" evidence="1">
    <location>
        <begin position="614"/>
        <end position="624"/>
    </location>
</feature>
<organism evidence="3 4">
    <name type="scientific">Niabella pedocola</name>
    <dbReference type="NCBI Taxonomy" id="1752077"/>
    <lineage>
        <taxon>Bacteria</taxon>
        <taxon>Pseudomonadati</taxon>
        <taxon>Bacteroidota</taxon>
        <taxon>Chitinophagia</taxon>
        <taxon>Chitinophagales</taxon>
        <taxon>Chitinophagaceae</taxon>
        <taxon>Niabella</taxon>
    </lineage>
</organism>
<dbReference type="InterPro" id="IPR050570">
    <property type="entry name" value="Cell_wall_metabolism_enzyme"/>
</dbReference>
<evidence type="ECO:0000313" key="3">
    <source>
        <dbReference type="EMBL" id="MCD2423970.1"/>
    </source>
</evidence>
<accession>A0ABS8PSW4</accession>
<protein>
    <submittedName>
        <fullName evidence="3">M23 family metallopeptidase</fullName>
    </submittedName>
</protein>